<evidence type="ECO:0000256" key="8">
    <source>
        <dbReference type="ARBA" id="ARBA00022917"/>
    </source>
</evidence>
<evidence type="ECO:0000259" key="11">
    <source>
        <dbReference type="PROSITE" id="PS51185"/>
    </source>
</evidence>
<dbReference type="Gene3D" id="1.10.730.10">
    <property type="entry name" value="Isoleucyl-tRNA Synthetase, Domain 1"/>
    <property type="match status" value="1"/>
</dbReference>
<proteinExistence type="inferred from homology"/>
<protein>
    <recommendedName>
        <fullName evidence="2">methionine--tRNA ligase</fullName>
        <ecNumber evidence="2">6.1.1.10</ecNumber>
    </recommendedName>
</protein>
<dbReference type="PANTHER" id="PTHR45765">
    <property type="entry name" value="METHIONINE--TRNA LIGASE"/>
    <property type="match status" value="1"/>
</dbReference>
<dbReference type="SUPFAM" id="SSF47060">
    <property type="entry name" value="S15/NS1 RNA-binding domain"/>
    <property type="match status" value="2"/>
</dbReference>
<dbReference type="EMBL" id="JARQZJ010000005">
    <property type="protein sequence ID" value="KAK9871150.1"/>
    <property type="molecule type" value="Genomic_DNA"/>
</dbReference>
<dbReference type="Pfam" id="PF19303">
    <property type="entry name" value="Anticodon_3"/>
    <property type="match status" value="1"/>
</dbReference>
<dbReference type="GO" id="GO:0017101">
    <property type="term" value="C:aminoacyl-tRNA synthetase multienzyme complex"/>
    <property type="evidence" value="ECO:0007669"/>
    <property type="project" value="TreeGrafter"/>
</dbReference>
<dbReference type="EC" id="6.1.1.10" evidence="2"/>
<dbReference type="SMART" id="SM00991">
    <property type="entry name" value="WHEP-TRS"/>
    <property type="match status" value="2"/>
</dbReference>
<comment type="caution">
    <text evidence="12">The sequence shown here is derived from an EMBL/GenBank/DDBJ whole genome shotgun (WGS) entry which is preliminary data.</text>
</comment>
<dbReference type="InterPro" id="IPR015413">
    <property type="entry name" value="Methionyl/Leucyl_tRNA_Synth"/>
</dbReference>
<evidence type="ECO:0000256" key="4">
    <source>
        <dbReference type="ARBA" id="ARBA00022598"/>
    </source>
</evidence>
<keyword evidence="3" id="KW-0820">tRNA-binding</keyword>
<dbReference type="GO" id="GO:0006431">
    <property type="term" value="P:methionyl-tRNA aminoacylation"/>
    <property type="evidence" value="ECO:0007669"/>
    <property type="project" value="InterPro"/>
</dbReference>
<dbReference type="InterPro" id="IPR009068">
    <property type="entry name" value="uS15_NS1_RNA-bd_sf"/>
</dbReference>
<name>A0AAW1TLL8_9CUCU</name>
<dbReference type="InterPro" id="IPR041872">
    <property type="entry name" value="Anticodon_Met"/>
</dbReference>
<dbReference type="InterPro" id="IPR014729">
    <property type="entry name" value="Rossmann-like_a/b/a_fold"/>
</dbReference>
<dbReference type="InterPro" id="IPR009080">
    <property type="entry name" value="tRNAsynth_Ia_anticodon-bd"/>
</dbReference>
<keyword evidence="7" id="KW-0694">RNA-binding</keyword>
<evidence type="ECO:0000256" key="10">
    <source>
        <dbReference type="RuleBase" id="RU363039"/>
    </source>
</evidence>
<dbReference type="AlphaFoldDB" id="A0AAW1TLL8"/>
<dbReference type="Pfam" id="PF00458">
    <property type="entry name" value="WHEP-TRS"/>
    <property type="match status" value="2"/>
</dbReference>
<dbReference type="SUPFAM" id="SSF52374">
    <property type="entry name" value="Nucleotidylyl transferase"/>
    <property type="match status" value="1"/>
</dbReference>
<keyword evidence="13" id="KW-1185">Reference proteome</keyword>
<evidence type="ECO:0000256" key="3">
    <source>
        <dbReference type="ARBA" id="ARBA00022555"/>
    </source>
</evidence>
<dbReference type="Gene3D" id="1.10.287.10">
    <property type="entry name" value="S15/NS1, RNA-binding"/>
    <property type="match status" value="2"/>
</dbReference>
<dbReference type="Pfam" id="PF09334">
    <property type="entry name" value="tRNA-synt_1g"/>
    <property type="match status" value="1"/>
</dbReference>
<evidence type="ECO:0000313" key="13">
    <source>
        <dbReference type="Proteomes" id="UP001431783"/>
    </source>
</evidence>
<evidence type="ECO:0000256" key="9">
    <source>
        <dbReference type="ARBA" id="ARBA00023146"/>
    </source>
</evidence>
<evidence type="ECO:0000256" key="5">
    <source>
        <dbReference type="ARBA" id="ARBA00022741"/>
    </source>
</evidence>
<dbReference type="SUPFAM" id="SSF47323">
    <property type="entry name" value="Anticodon-binding domain of a subclass of class I aminoacyl-tRNA synthetases"/>
    <property type="match status" value="1"/>
</dbReference>
<evidence type="ECO:0000313" key="12">
    <source>
        <dbReference type="EMBL" id="KAK9871150.1"/>
    </source>
</evidence>
<evidence type="ECO:0000256" key="6">
    <source>
        <dbReference type="ARBA" id="ARBA00022840"/>
    </source>
</evidence>
<dbReference type="CDD" id="cd00939">
    <property type="entry name" value="MetRS_RNA"/>
    <property type="match status" value="1"/>
</dbReference>
<dbReference type="InterPro" id="IPR000738">
    <property type="entry name" value="WHEP-TRS_dom"/>
</dbReference>
<dbReference type="PROSITE" id="PS51185">
    <property type="entry name" value="WHEP_TRS_2"/>
    <property type="match status" value="2"/>
</dbReference>
<evidence type="ECO:0000256" key="7">
    <source>
        <dbReference type="ARBA" id="ARBA00022884"/>
    </source>
</evidence>
<dbReference type="CDD" id="cd07957">
    <property type="entry name" value="Anticodon_Ia_Met"/>
    <property type="match status" value="1"/>
</dbReference>
<dbReference type="InterPro" id="IPR033911">
    <property type="entry name" value="MetRS_core"/>
</dbReference>
<dbReference type="GO" id="GO:0004825">
    <property type="term" value="F:methionine-tRNA ligase activity"/>
    <property type="evidence" value="ECO:0007669"/>
    <property type="project" value="UniProtKB-EC"/>
</dbReference>
<dbReference type="Proteomes" id="UP001431783">
    <property type="component" value="Unassembled WGS sequence"/>
</dbReference>
<sequence length="446" mass="50840">MGNKVFYVWFDAPIGYMSITKTYTEQWQKWWKPNPNTPVTLYNFMAKDNVPFHSIMFPATLLGCNRGYVTVSHLMATEYLNYEEGKFSKSRGVGVFGTDAQDTEIPSDVWRFYLLYIRPESQDSNFNWVDLATKNNSELLNNLGNFINRSLMFAKNNFKKIIPKMVLNKDDYTLLALCNKELKEYMAALEKAKLRDGIRHILAISKHGNQYMQFNQPWVLLKGTDEEKLRGGTVIGISCNLVCLLSVILSPYMPETSENIRKQLNAKEYLLVPDSGIVNFLPEGHVIGDPSPLFTKIEQTQIEDLKKKFAGKQEELNKTKKNNIPIVEDKLLAQKMVDDQALAVRKLKESGAEKSIWQPEVAKLLALKAKLKELENREVCDIPKEDPKFIEDEIMKQGLIVRKLKEGGSEKSVWQPEVDKLLALKNKLAVLTGAPTPQSKGKKGKK</sequence>
<keyword evidence="4 10" id="KW-0436">Ligase</keyword>
<keyword evidence="9 10" id="KW-0030">Aminoacyl-tRNA synthetase</keyword>
<dbReference type="GO" id="GO:0005829">
    <property type="term" value="C:cytosol"/>
    <property type="evidence" value="ECO:0007669"/>
    <property type="project" value="TreeGrafter"/>
</dbReference>
<dbReference type="FunFam" id="1.10.730.10:FF:000031">
    <property type="entry name" value="Putative Methionyl-tRNA synthetase"/>
    <property type="match status" value="1"/>
</dbReference>
<dbReference type="GO" id="GO:0005524">
    <property type="term" value="F:ATP binding"/>
    <property type="evidence" value="ECO:0007669"/>
    <property type="project" value="UniProtKB-KW"/>
</dbReference>
<evidence type="ECO:0000256" key="1">
    <source>
        <dbReference type="ARBA" id="ARBA00005594"/>
    </source>
</evidence>
<evidence type="ECO:0000256" key="2">
    <source>
        <dbReference type="ARBA" id="ARBA00012838"/>
    </source>
</evidence>
<organism evidence="12 13">
    <name type="scientific">Henosepilachna vigintioctopunctata</name>
    <dbReference type="NCBI Taxonomy" id="420089"/>
    <lineage>
        <taxon>Eukaryota</taxon>
        <taxon>Metazoa</taxon>
        <taxon>Ecdysozoa</taxon>
        <taxon>Arthropoda</taxon>
        <taxon>Hexapoda</taxon>
        <taxon>Insecta</taxon>
        <taxon>Pterygota</taxon>
        <taxon>Neoptera</taxon>
        <taxon>Endopterygota</taxon>
        <taxon>Coleoptera</taxon>
        <taxon>Polyphaga</taxon>
        <taxon>Cucujiformia</taxon>
        <taxon>Coccinelloidea</taxon>
        <taxon>Coccinellidae</taxon>
        <taxon>Epilachninae</taxon>
        <taxon>Epilachnini</taxon>
        <taxon>Henosepilachna</taxon>
    </lineage>
</organism>
<keyword evidence="8 10" id="KW-0648">Protein biosynthesis</keyword>
<dbReference type="InterPro" id="IPR023458">
    <property type="entry name" value="Met-tRNA_ligase_1"/>
</dbReference>
<comment type="similarity">
    <text evidence="1 10">Belongs to the class-I aminoacyl-tRNA synthetase family.</text>
</comment>
<reference evidence="12 13" key="1">
    <citation type="submission" date="2023-03" db="EMBL/GenBank/DDBJ databases">
        <title>Genome insight into feeding habits of ladybird beetles.</title>
        <authorList>
            <person name="Li H.-S."/>
            <person name="Huang Y.-H."/>
            <person name="Pang H."/>
        </authorList>
    </citation>
    <scope>NUCLEOTIDE SEQUENCE [LARGE SCALE GENOMIC DNA]</scope>
    <source>
        <strain evidence="12">SYSU_2023b</strain>
        <tissue evidence="12">Whole body</tissue>
    </source>
</reference>
<dbReference type="Gene3D" id="3.40.50.620">
    <property type="entry name" value="HUPs"/>
    <property type="match status" value="1"/>
</dbReference>
<dbReference type="PRINTS" id="PR01041">
    <property type="entry name" value="TRNASYNTHMET"/>
</dbReference>
<keyword evidence="5 10" id="KW-0547">Nucleotide-binding</keyword>
<feature type="domain" description="WHEP-TRS" evidence="11">
    <location>
        <begin position="386"/>
        <end position="442"/>
    </location>
</feature>
<feature type="domain" description="WHEP-TRS" evidence="11">
    <location>
        <begin position="329"/>
        <end position="385"/>
    </location>
</feature>
<dbReference type="PANTHER" id="PTHR45765:SF1">
    <property type="entry name" value="METHIONINE--TRNA LIGASE, CYTOPLASMIC"/>
    <property type="match status" value="1"/>
</dbReference>
<gene>
    <name evidence="12" type="ORF">WA026_011432</name>
</gene>
<dbReference type="GO" id="GO:0000049">
    <property type="term" value="F:tRNA binding"/>
    <property type="evidence" value="ECO:0007669"/>
    <property type="project" value="UniProtKB-KW"/>
</dbReference>
<keyword evidence="6 10" id="KW-0067">ATP-binding</keyword>
<accession>A0AAW1TLL8</accession>